<feature type="transmembrane region" description="Helical" evidence="9">
    <location>
        <begin position="394"/>
        <end position="412"/>
    </location>
</feature>
<feature type="transmembrane region" description="Helical" evidence="9">
    <location>
        <begin position="546"/>
        <end position="563"/>
    </location>
</feature>
<feature type="transmembrane region" description="Helical" evidence="9">
    <location>
        <begin position="519"/>
        <end position="540"/>
    </location>
</feature>
<dbReference type="EMBL" id="JBHZOL010000077">
    <property type="protein sequence ID" value="MFE4107079.1"/>
    <property type="molecule type" value="Genomic_DNA"/>
</dbReference>
<sequence>MTDCSDFSNHGYQVEQELGCNRAGGRVTYLAKDCRRQTQVVIKQFQFAKTQATWSDYDIYQREIEVLRSLNHVGIPRYLDGFQTEAGFCMVQEYKPAISLTANRSFSPVEVQKIAIAVLEILVYLQSRIPPIIHRDIKPDNILVDDQLNVYLVDFGFARIGDGEVGVSSVVKGTLGFMPPEQLFNRALTEASDLYGLGMTLVCLLTGTKPDDIGDLVDISYRVKFKHLTPKINPHWLSWLERMVEPRLKDRYANAVEALQAVPNCPIYAPKVRLSHAKVVLSAVGSAPILTHTLEIDNPIPDTTLEGRWQIVPHPHDPAGLDEHSWITIQPAVFCGNQVRCQVTVDVRRLMRDRLYERTLRLTTNALPESYSVDLQVKTAPLVARQQQPYWQTLSLLFLFSLFLYRGLYWFVLNNVALDGDLALAAFGTAAGTAAGLEVAGWTLAATGSTISAHAGVLAGGLVGAVTFVSAWFMAGEIGGSLSEILLGCGAGLVSGWISGLALGMSVEALVQKLFSPGFALRVVLLTTLLGCSASLGLTIGLLQPSVLALLALLGLGLAAHLIQQPLRRARVLANQQRSQQHLIRP</sequence>
<keyword evidence="12" id="KW-1185">Reference proteome</keyword>
<evidence type="ECO:0000256" key="6">
    <source>
        <dbReference type="ARBA" id="ARBA00022840"/>
    </source>
</evidence>
<comment type="catalytic activity">
    <reaction evidence="8">
        <text>L-seryl-[protein] + ATP = O-phospho-L-seryl-[protein] + ADP + H(+)</text>
        <dbReference type="Rhea" id="RHEA:17989"/>
        <dbReference type="Rhea" id="RHEA-COMP:9863"/>
        <dbReference type="Rhea" id="RHEA-COMP:11604"/>
        <dbReference type="ChEBI" id="CHEBI:15378"/>
        <dbReference type="ChEBI" id="CHEBI:29999"/>
        <dbReference type="ChEBI" id="CHEBI:30616"/>
        <dbReference type="ChEBI" id="CHEBI:83421"/>
        <dbReference type="ChEBI" id="CHEBI:456216"/>
        <dbReference type="EC" id="2.7.11.1"/>
    </reaction>
</comment>
<keyword evidence="9" id="KW-1133">Transmembrane helix</keyword>
<keyword evidence="6" id="KW-0067">ATP-binding</keyword>
<evidence type="ECO:0000256" key="8">
    <source>
        <dbReference type="ARBA" id="ARBA00048679"/>
    </source>
</evidence>
<dbReference type="PANTHER" id="PTHR24363">
    <property type="entry name" value="SERINE/THREONINE PROTEIN KINASE"/>
    <property type="match status" value="1"/>
</dbReference>
<dbReference type="Proteomes" id="UP001600165">
    <property type="component" value="Unassembled WGS sequence"/>
</dbReference>
<dbReference type="PROSITE" id="PS50011">
    <property type="entry name" value="PROTEIN_KINASE_DOM"/>
    <property type="match status" value="1"/>
</dbReference>
<dbReference type="SUPFAM" id="SSF56112">
    <property type="entry name" value="Protein kinase-like (PK-like)"/>
    <property type="match status" value="1"/>
</dbReference>
<evidence type="ECO:0000313" key="11">
    <source>
        <dbReference type="EMBL" id="MFE4107079.1"/>
    </source>
</evidence>
<evidence type="ECO:0000256" key="7">
    <source>
        <dbReference type="ARBA" id="ARBA00047899"/>
    </source>
</evidence>
<feature type="transmembrane region" description="Helical" evidence="9">
    <location>
        <begin position="485"/>
        <end position="507"/>
    </location>
</feature>
<protein>
    <recommendedName>
        <fullName evidence="1">non-specific serine/threonine protein kinase</fullName>
        <ecNumber evidence="1">2.7.11.1</ecNumber>
    </recommendedName>
</protein>
<evidence type="ECO:0000256" key="2">
    <source>
        <dbReference type="ARBA" id="ARBA00022527"/>
    </source>
</evidence>
<dbReference type="CDD" id="cd14014">
    <property type="entry name" value="STKc_PknB_like"/>
    <property type="match status" value="1"/>
</dbReference>
<dbReference type="InterPro" id="IPR011009">
    <property type="entry name" value="Kinase-like_dom_sf"/>
</dbReference>
<dbReference type="EC" id="2.7.11.1" evidence="1"/>
<keyword evidence="2 11" id="KW-0723">Serine/threonine-protein kinase</keyword>
<dbReference type="PROSITE" id="PS00108">
    <property type="entry name" value="PROTEIN_KINASE_ST"/>
    <property type="match status" value="1"/>
</dbReference>
<evidence type="ECO:0000256" key="1">
    <source>
        <dbReference type="ARBA" id="ARBA00012513"/>
    </source>
</evidence>
<keyword evidence="9" id="KW-0472">Membrane</keyword>
<dbReference type="InterPro" id="IPR000719">
    <property type="entry name" value="Prot_kinase_dom"/>
</dbReference>
<dbReference type="InterPro" id="IPR008271">
    <property type="entry name" value="Ser/Thr_kinase_AS"/>
</dbReference>
<keyword evidence="4" id="KW-0547">Nucleotide-binding</keyword>
<feature type="transmembrane region" description="Helical" evidence="9">
    <location>
        <begin position="424"/>
        <end position="444"/>
    </location>
</feature>
<dbReference type="PANTHER" id="PTHR24363:SF0">
    <property type="entry name" value="SERINE_THREONINE KINASE LIKE DOMAIN CONTAINING 1"/>
    <property type="match status" value="1"/>
</dbReference>
<evidence type="ECO:0000256" key="4">
    <source>
        <dbReference type="ARBA" id="ARBA00022741"/>
    </source>
</evidence>
<reference evidence="11 12" key="1">
    <citation type="submission" date="2024-10" db="EMBL/GenBank/DDBJ databases">
        <authorList>
            <person name="Ratan Roy A."/>
            <person name="Morales Sandoval P.H."/>
            <person name="De Los Santos Villalobos S."/>
            <person name="Chakraborty S."/>
            <person name="Mukherjee J."/>
        </authorList>
    </citation>
    <scope>NUCLEOTIDE SEQUENCE [LARGE SCALE GENOMIC DNA]</scope>
    <source>
        <strain evidence="11 12">S1</strain>
    </source>
</reference>
<dbReference type="RefSeq" id="WP_377965453.1">
    <property type="nucleotide sequence ID" value="NZ_JBHZOL010000077.1"/>
</dbReference>
<evidence type="ECO:0000256" key="5">
    <source>
        <dbReference type="ARBA" id="ARBA00022777"/>
    </source>
</evidence>
<comment type="catalytic activity">
    <reaction evidence="7">
        <text>L-threonyl-[protein] + ATP = O-phospho-L-threonyl-[protein] + ADP + H(+)</text>
        <dbReference type="Rhea" id="RHEA:46608"/>
        <dbReference type="Rhea" id="RHEA-COMP:11060"/>
        <dbReference type="Rhea" id="RHEA-COMP:11605"/>
        <dbReference type="ChEBI" id="CHEBI:15378"/>
        <dbReference type="ChEBI" id="CHEBI:30013"/>
        <dbReference type="ChEBI" id="CHEBI:30616"/>
        <dbReference type="ChEBI" id="CHEBI:61977"/>
        <dbReference type="ChEBI" id="CHEBI:456216"/>
        <dbReference type="EC" id="2.7.11.1"/>
    </reaction>
</comment>
<evidence type="ECO:0000256" key="3">
    <source>
        <dbReference type="ARBA" id="ARBA00022679"/>
    </source>
</evidence>
<feature type="transmembrane region" description="Helical" evidence="9">
    <location>
        <begin position="451"/>
        <end position="473"/>
    </location>
</feature>
<dbReference type="Gene3D" id="1.10.510.10">
    <property type="entry name" value="Transferase(Phosphotransferase) domain 1"/>
    <property type="match status" value="1"/>
</dbReference>
<comment type="caution">
    <text evidence="11">The sequence shown here is derived from an EMBL/GenBank/DDBJ whole genome shotgun (WGS) entry which is preliminary data.</text>
</comment>
<keyword evidence="5 11" id="KW-0418">Kinase</keyword>
<dbReference type="Pfam" id="PF00069">
    <property type="entry name" value="Pkinase"/>
    <property type="match status" value="1"/>
</dbReference>
<dbReference type="GO" id="GO:0004674">
    <property type="term" value="F:protein serine/threonine kinase activity"/>
    <property type="evidence" value="ECO:0007669"/>
    <property type="project" value="UniProtKB-KW"/>
</dbReference>
<keyword evidence="9" id="KW-0812">Transmembrane</keyword>
<gene>
    <name evidence="11" type="ORF">ACFVKH_12360</name>
</gene>
<name>A0ABW6IID1_9CYAN</name>
<keyword evidence="3" id="KW-0808">Transferase</keyword>
<evidence type="ECO:0000256" key="9">
    <source>
        <dbReference type="SAM" id="Phobius"/>
    </source>
</evidence>
<feature type="domain" description="Protein kinase" evidence="10">
    <location>
        <begin position="12"/>
        <end position="290"/>
    </location>
</feature>
<accession>A0ABW6IID1</accession>
<dbReference type="Gene3D" id="3.30.200.20">
    <property type="entry name" value="Phosphorylase Kinase, domain 1"/>
    <property type="match status" value="1"/>
</dbReference>
<evidence type="ECO:0000259" key="10">
    <source>
        <dbReference type="PROSITE" id="PS50011"/>
    </source>
</evidence>
<evidence type="ECO:0000313" key="12">
    <source>
        <dbReference type="Proteomes" id="UP001600165"/>
    </source>
</evidence>
<dbReference type="SMART" id="SM00220">
    <property type="entry name" value="S_TKc"/>
    <property type="match status" value="1"/>
</dbReference>
<organism evidence="11 12">
    <name type="scientific">Almyronema epifaneia S1</name>
    <dbReference type="NCBI Taxonomy" id="2991925"/>
    <lineage>
        <taxon>Bacteria</taxon>
        <taxon>Bacillati</taxon>
        <taxon>Cyanobacteriota</taxon>
        <taxon>Cyanophyceae</taxon>
        <taxon>Nodosilineales</taxon>
        <taxon>Nodosilineaceae</taxon>
        <taxon>Almyronema</taxon>
        <taxon>Almyronema epifaneia</taxon>
    </lineage>
</organism>
<proteinExistence type="predicted"/>